<dbReference type="Gene3D" id="2.70.40.10">
    <property type="match status" value="1"/>
</dbReference>
<dbReference type="Pfam" id="PF22769">
    <property type="entry name" value="DCD"/>
    <property type="match status" value="1"/>
</dbReference>
<evidence type="ECO:0000256" key="1">
    <source>
        <dbReference type="ARBA" id="ARBA00023080"/>
    </source>
</evidence>
<protein>
    <submittedName>
        <fullName evidence="2">Deoxycytidine deaminase</fullName>
    </submittedName>
</protein>
<keyword evidence="1" id="KW-0546">Nucleotide metabolism</keyword>
<dbReference type="GO" id="GO:0008829">
    <property type="term" value="F:dCTP deaminase activity"/>
    <property type="evidence" value="ECO:0007669"/>
    <property type="project" value="InterPro"/>
</dbReference>
<gene>
    <name evidence="2" type="ORF">Sipo8835_44470</name>
</gene>
<dbReference type="Proteomes" id="UP000318720">
    <property type="component" value="Unassembled WGS sequence"/>
</dbReference>
<dbReference type="GO" id="GO:0006229">
    <property type="term" value="P:dUTP biosynthetic process"/>
    <property type="evidence" value="ECO:0007669"/>
    <property type="project" value="InterPro"/>
</dbReference>
<dbReference type="GO" id="GO:0015949">
    <property type="term" value="P:nucleobase-containing small molecule interconversion"/>
    <property type="evidence" value="ECO:0007669"/>
    <property type="project" value="TreeGrafter"/>
</dbReference>
<dbReference type="PANTHER" id="PTHR42680:SF3">
    <property type="entry name" value="DCTP DEAMINASE"/>
    <property type="match status" value="1"/>
</dbReference>
<comment type="caution">
    <text evidence="2">The sequence shown here is derived from an EMBL/GenBank/DDBJ whole genome shotgun (WGS) entry which is preliminary data.</text>
</comment>
<dbReference type="EMBL" id="SPAZ01000362">
    <property type="protein sequence ID" value="TQE15818.1"/>
    <property type="molecule type" value="Genomic_DNA"/>
</dbReference>
<evidence type="ECO:0000313" key="2">
    <source>
        <dbReference type="EMBL" id="TQE15818.1"/>
    </source>
</evidence>
<name>A0AAE8VTD7_9ACTN</name>
<dbReference type="SUPFAM" id="SSF51283">
    <property type="entry name" value="dUTPase-like"/>
    <property type="match status" value="1"/>
</dbReference>
<sequence length="184" mass="19658">MILTGPAIRESVEAGQITIAPFDADLLNPNSYNYRLGRTLKQIISDPTDPTRPAETVVIELHDEGYVLRPGVVYLGATVETVGGDEYVTSLIGRSSLGRLGMFLQISADLGNLGSAHQWTLEIKVVQPLRVYPYMRIGQVSFWKPVGARMPYGGLYGGISEPTGCSPRAAAGLGAAPVQQEAAA</sequence>
<reference evidence="2 3" key="1">
    <citation type="submission" date="2019-03" db="EMBL/GenBank/DDBJ databases">
        <title>Comparative genomic analyses of the sweetpotato soil rot pathogen, Streptomyces ipomoeae.</title>
        <authorList>
            <person name="Ruschel Soares N."/>
            <person name="Badger J.H."/>
            <person name="Huguet-Tapia J.C."/>
            <person name="Clark C.A."/>
            <person name="Pettis G.S."/>
        </authorList>
    </citation>
    <scope>NUCLEOTIDE SEQUENCE [LARGE SCALE GENOMIC DNA]</scope>
    <source>
        <strain evidence="2 3">88-35</strain>
    </source>
</reference>
<accession>A0AAE8VTD7</accession>
<evidence type="ECO:0000313" key="3">
    <source>
        <dbReference type="Proteomes" id="UP000318720"/>
    </source>
</evidence>
<proteinExistence type="predicted"/>
<dbReference type="InterPro" id="IPR011962">
    <property type="entry name" value="dCTP_deaminase"/>
</dbReference>
<dbReference type="RefSeq" id="WP_141586352.1">
    <property type="nucleotide sequence ID" value="NZ_SPAZ01000362.1"/>
</dbReference>
<organism evidence="2 3">
    <name type="scientific">Streptomyces ipomoeae</name>
    <dbReference type="NCBI Taxonomy" id="103232"/>
    <lineage>
        <taxon>Bacteria</taxon>
        <taxon>Bacillati</taxon>
        <taxon>Actinomycetota</taxon>
        <taxon>Actinomycetes</taxon>
        <taxon>Kitasatosporales</taxon>
        <taxon>Streptomycetaceae</taxon>
        <taxon>Streptomyces</taxon>
    </lineage>
</organism>
<dbReference type="AlphaFoldDB" id="A0AAE8VTD7"/>
<dbReference type="PANTHER" id="PTHR42680">
    <property type="entry name" value="DCTP DEAMINASE"/>
    <property type="match status" value="1"/>
</dbReference>
<dbReference type="InterPro" id="IPR036157">
    <property type="entry name" value="dUTPase-like_sf"/>
</dbReference>